<evidence type="ECO:0000313" key="2">
    <source>
        <dbReference type="Proteomes" id="UP000708208"/>
    </source>
</evidence>
<comment type="caution">
    <text evidence="1">The sequence shown here is derived from an EMBL/GenBank/DDBJ whole genome shotgun (WGS) entry which is preliminary data.</text>
</comment>
<dbReference type="AlphaFoldDB" id="A0A8J2LUF4"/>
<dbReference type="Proteomes" id="UP000708208">
    <property type="component" value="Unassembled WGS sequence"/>
</dbReference>
<gene>
    <name evidence="1" type="ORF">AFUS01_LOCUS47284</name>
</gene>
<sequence length="491" mass="56279">MPQNFEDLRGEVKAKIFSLLSPLERQVIRPVCTDWKDIIDEEFGIKLVINNGGVETLISTGEYAVEIEMNSLTVPIQTLGMAFPLKLHTLRFHNIAVTYNIFPLLRNFSKTLVTLSFSQLMIDLPERLQAFASVTPEEEHIKLLKLRNLEVNDWNVTESIMALFDFLTSAVTYQSLANISVFLQNPLMIPLHLLFSGDIVGAPNFLQLVKRNLETLESFKYGKPSAVLSLKFYPYGSVKGDQPLQLKEFICFPQFKMDWLSILPSQKKIIRLHIGECRVGMWDGLRNAVRDNAETLETFWIAGQSFNQRWDCDIFRHCSNLRKLCVQLYMSPKVGLTSMPRSVEKINMSGSIKKGEFFNLLLNLENCREAEFSHLGINQALDTAEDRVNLSLILKFIGLPKLSKISFLHCDWNDTDWEEVIQWCANNVTNGIFFEQLFYPLHGQEIRHGIHVHVLPNFDKNSLGSDSVVPQQGYVEGMCHSLYSVFTSWMR</sequence>
<keyword evidence="2" id="KW-1185">Reference proteome</keyword>
<proteinExistence type="predicted"/>
<accession>A0A8J2LUF4</accession>
<organism evidence="1 2">
    <name type="scientific">Allacma fusca</name>
    <dbReference type="NCBI Taxonomy" id="39272"/>
    <lineage>
        <taxon>Eukaryota</taxon>
        <taxon>Metazoa</taxon>
        <taxon>Ecdysozoa</taxon>
        <taxon>Arthropoda</taxon>
        <taxon>Hexapoda</taxon>
        <taxon>Collembola</taxon>
        <taxon>Symphypleona</taxon>
        <taxon>Sminthuridae</taxon>
        <taxon>Allacma</taxon>
    </lineage>
</organism>
<evidence type="ECO:0000313" key="1">
    <source>
        <dbReference type="EMBL" id="CAG7838298.1"/>
    </source>
</evidence>
<dbReference type="EMBL" id="CAJVCH010571702">
    <property type="protein sequence ID" value="CAG7838298.1"/>
    <property type="molecule type" value="Genomic_DNA"/>
</dbReference>
<name>A0A8J2LUF4_9HEXA</name>
<protein>
    <recommendedName>
        <fullName evidence="3">F-box domain-containing protein</fullName>
    </recommendedName>
</protein>
<evidence type="ECO:0008006" key="3">
    <source>
        <dbReference type="Google" id="ProtNLM"/>
    </source>
</evidence>
<reference evidence="1" key="1">
    <citation type="submission" date="2021-06" db="EMBL/GenBank/DDBJ databases">
        <authorList>
            <person name="Hodson N. C."/>
            <person name="Mongue J. A."/>
            <person name="Jaron S. K."/>
        </authorList>
    </citation>
    <scope>NUCLEOTIDE SEQUENCE</scope>
</reference>